<dbReference type="AlphaFoldDB" id="A0A2T2N612"/>
<gene>
    <name evidence="2" type="ORF">BS50DRAFT_593252</name>
</gene>
<proteinExistence type="predicted"/>
<sequence>MATSCSEIIPGRHPYSSFSLPGSGLSDPIDGNDSTFIDETTDFLQHSLIFHDTLLSSQLVPGEAPDDTISSSSFLTHFSQSSDISELDSSAPKGGTNATSPILPAVTVTPLGSLPSANHLRSIHPQTLTPNLLCVLTAFLEPRMIYIQKSRTTLTLYEITVADDTKPNFKISFWFRPVQPGLGRPSDPQRALRDTLNGATIGDVLLLRIIALGAFREEVFGQSLNPTINRASSKVEIVDTRTALSAKNLRLLPPSIAQRLKQVSRWSKSHVAAGRAPRKRREGLRSGTKRPLSPSVHGDTLPPDTMESI</sequence>
<protein>
    <submittedName>
        <fullName evidence="2">Uncharacterized protein</fullName>
    </submittedName>
</protein>
<feature type="region of interest" description="Disordered" evidence="1">
    <location>
        <begin position="267"/>
        <end position="309"/>
    </location>
</feature>
<organism evidence="2 3">
    <name type="scientific">Corynespora cassiicola Philippines</name>
    <dbReference type="NCBI Taxonomy" id="1448308"/>
    <lineage>
        <taxon>Eukaryota</taxon>
        <taxon>Fungi</taxon>
        <taxon>Dikarya</taxon>
        <taxon>Ascomycota</taxon>
        <taxon>Pezizomycotina</taxon>
        <taxon>Dothideomycetes</taxon>
        <taxon>Pleosporomycetidae</taxon>
        <taxon>Pleosporales</taxon>
        <taxon>Corynesporascaceae</taxon>
        <taxon>Corynespora</taxon>
    </lineage>
</organism>
<dbReference type="OrthoDB" id="5378679at2759"/>
<evidence type="ECO:0000256" key="1">
    <source>
        <dbReference type="SAM" id="MobiDB-lite"/>
    </source>
</evidence>
<reference evidence="2 3" key="1">
    <citation type="journal article" date="2018" name="Front. Microbiol.">
        <title>Genome-Wide Analysis of Corynespora cassiicola Leaf Fall Disease Putative Effectors.</title>
        <authorList>
            <person name="Lopez D."/>
            <person name="Ribeiro S."/>
            <person name="Label P."/>
            <person name="Fumanal B."/>
            <person name="Venisse J.S."/>
            <person name="Kohler A."/>
            <person name="de Oliveira R.R."/>
            <person name="Labutti K."/>
            <person name="Lipzen A."/>
            <person name="Lail K."/>
            <person name="Bauer D."/>
            <person name="Ohm R.A."/>
            <person name="Barry K.W."/>
            <person name="Spatafora J."/>
            <person name="Grigoriev I.V."/>
            <person name="Martin F.M."/>
            <person name="Pujade-Renaud V."/>
        </authorList>
    </citation>
    <scope>NUCLEOTIDE SEQUENCE [LARGE SCALE GENOMIC DNA]</scope>
    <source>
        <strain evidence="2 3">Philippines</strain>
    </source>
</reference>
<name>A0A2T2N612_CORCC</name>
<dbReference type="Proteomes" id="UP000240883">
    <property type="component" value="Unassembled WGS sequence"/>
</dbReference>
<dbReference type="EMBL" id="KZ678146">
    <property type="protein sequence ID" value="PSN60887.1"/>
    <property type="molecule type" value="Genomic_DNA"/>
</dbReference>
<keyword evidence="3" id="KW-1185">Reference proteome</keyword>
<evidence type="ECO:0000313" key="3">
    <source>
        <dbReference type="Proteomes" id="UP000240883"/>
    </source>
</evidence>
<evidence type="ECO:0000313" key="2">
    <source>
        <dbReference type="EMBL" id="PSN60887.1"/>
    </source>
</evidence>
<accession>A0A2T2N612</accession>